<name>A0ABW0FA04_9MICO</name>
<protein>
    <submittedName>
        <fullName evidence="1">Tautomerase family protein</fullName>
    </submittedName>
</protein>
<dbReference type="PANTHER" id="PTHR38460:SF1">
    <property type="entry name" value="TAUTOMERASE YOLI-RELATED"/>
    <property type="match status" value="1"/>
</dbReference>
<evidence type="ECO:0000313" key="2">
    <source>
        <dbReference type="Proteomes" id="UP001595937"/>
    </source>
</evidence>
<keyword evidence="2" id="KW-1185">Reference proteome</keyword>
<evidence type="ECO:0000313" key="1">
    <source>
        <dbReference type="EMBL" id="MFC5296247.1"/>
    </source>
</evidence>
<gene>
    <name evidence="1" type="ORF">ACFPK8_01860</name>
</gene>
<organism evidence="1 2">
    <name type="scientific">Brachybacterium tyrofermentans</name>
    <dbReference type="NCBI Taxonomy" id="47848"/>
    <lineage>
        <taxon>Bacteria</taxon>
        <taxon>Bacillati</taxon>
        <taxon>Actinomycetota</taxon>
        <taxon>Actinomycetes</taxon>
        <taxon>Micrococcales</taxon>
        <taxon>Dermabacteraceae</taxon>
        <taxon>Brachybacterium</taxon>
    </lineage>
</organism>
<comment type="caution">
    <text evidence="1">The sequence shown here is derived from an EMBL/GenBank/DDBJ whole genome shotgun (WGS) entry which is preliminary data.</text>
</comment>
<sequence>MAQIIVYGHRESIQRRRSALSDAIHGAVMTALDYPAEKRFHRFIALDPEDFIHPEDRGSDYTIIEISMFEGRTERAKRAVIAELFARLERDVGILAHSVEVTITETPTVNWGIRGANAADLSLGYQVDV</sequence>
<dbReference type="Gene3D" id="3.30.429.10">
    <property type="entry name" value="Macrophage Migration Inhibitory Factor"/>
    <property type="match status" value="1"/>
</dbReference>
<dbReference type="InterPro" id="IPR037479">
    <property type="entry name" value="Tauto_MSAD"/>
</dbReference>
<dbReference type="InterPro" id="IPR014347">
    <property type="entry name" value="Tautomerase/MIF_sf"/>
</dbReference>
<accession>A0ABW0FA04</accession>
<dbReference type="GeneID" id="303296570"/>
<dbReference type="Pfam" id="PF14552">
    <property type="entry name" value="Tautomerase_2"/>
    <property type="match status" value="1"/>
</dbReference>
<dbReference type="EMBL" id="JBHSLN010000010">
    <property type="protein sequence ID" value="MFC5296247.1"/>
    <property type="molecule type" value="Genomic_DNA"/>
</dbReference>
<dbReference type="Proteomes" id="UP001595937">
    <property type="component" value="Unassembled WGS sequence"/>
</dbReference>
<reference evidence="2" key="1">
    <citation type="journal article" date="2019" name="Int. J. Syst. Evol. Microbiol.">
        <title>The Global Catalogue of Microorganisms (GCM) 10K type strain sequencing project: providing services to taxonomists for standard genome sequencing and annotation.</title>
        <authorList>
            <consortium name="The Broad Institute Genomics Platform"/>
            <consortium name="The Broad Institute Genome Sequencing Center for Infectious Disease"/>
            <person name="Wu L."/>
            <person name="Ma J."/>
        </authorList>
    </citation>
    <scope>NUCLEOTIDE SEQUENCE [LARGE SCALE GENOMIC DNA]</scope>
    <source>
        <strain evidence="2">CGMCC 1.16455</strain>
    </source>
</reference>
<dbReference type="RefSeq" id="WP_343922973.1">
    <property type="nucleotide sequence ID" value="NZ_BAAAIR010000026.1"/>
</dbReference>
<dbReference type="SUPFAM" id="SSF55331">
    <property type="entry name" value="Tautomerase/MIF"/>
    <property type="match status" value="1"/>
</dbReference>
<proteinExistence type="predicted"/>
<dbReference type="PANTHER" id="PTHR38460">
    <property type="entry name" value="TAUTOMERASE YOLI-RELATED"/>
    <property type="match status" value="1"/>
</dbReference>